<dbReference type="Pfam" id="PF19780">
    <property type="entry name" value="DUF6265"/>
    <property type="match status" value="1"/>
</dbReference>
<sequence length="158" mass="18413">MRALFFVFLLNCAWLSAQDTLQLQEGQYPPKGNLEQVSWITGHWQGEVFGGISEEIWSAPDGDSMMFVFRLVNEGKVTFYEIGHMREIDNTLLMQLKHFDGNLKGWESKDETVDFKLVKIEANKVYFEGITYELISENEMHVYVLVEGKEVLFKYRKS</sequence>
<dbReference type="AlphaFoldDB" id="A0A0Q0XMV0"/>
<organism evidence="3 4">
    <name type="scientific">Flagellimonas eckloniae</name>
    <dbReference type="NCBI Taxonomy" id="346185"/>
    <lineage>
        <taxon>Bacteria</taxon>
        <taxon>Pseudomonadati</taxon>
        <taxon>Bacteroidota</taxon>
        <taxon>Flavobacteriia</taxon>
        <taxon>Flavobacteriales</taxon>
        <taxon>Flavobacteriaceae</taxon>
        <taxon>Flagellimonas</taxon>
    </lineage>
</organism>
<feature type="signal peptide" evidence="1">
    <location>
        <begin position="1"/>
        <end position="17"/>
    </location>
</feature>
<dbReference type="EMBL" id="LCTZ01000002">
    <property type="protein sequence ID" value="KQC30336.1"/>
    <property type="molecule type" value="Genomic_DNA"/>
</dbReference>
<dbReference type="PATRIC" id="fig|1547436.3.peg.2264"/>
<evidence type="ECO:0000313" key="4">
    <source>
        <dbReference type="Proteomes" id="UP000050827"/>
    </source>
</evidence>
<proteinExistence type="predicted"/>
<feature type="chain" id="PRO_5006186618" description="DUF6265 domain-containing protein" evidence="1">
    <location>
        <begin position="18"/>
        <end position="158"/>
    </location>
</feature>
<keyword evidence="1" id="KW-0732">Signal</keyword>
<feature type="domain" description="DUF6265" evidence="2">
    <location>
        <begin position="38"/>
        <end position="144"/>
    </location>
</feature>
<dbReference type="STRING" id="346185.AAY42_10945"/>
<keyword evidence="4" id="KW-1185">Reference proteome</keyword>
<dbReference type="RefSeq" id="WP_055395119.1">
    <property type="nucleotide sequence ID" value="NZ_LCTZ01000002.1"/>
</dbReference>
<accession>A0A0Q0XMV0</accession>
<dbReference type="InterPro" id="IPR046232">
    <property type="entry name" value="DUF6265"/>
</dbReference>
<comment type="caution">
    <text evidence="3">The sequence shown here is derived from an EMBL/GenBank/DDBJ whole genome shotgun (WGS) entry which is preliminary data.</text>
</comment>
<name>A0A0Q0XMV0_9FLAO</name>
<evidence type="ECO:0000313" key="3">
    <source>
        <dbReference type="EMBL" id="KQC30336.1"/>
    </source>
</evidence>
<dbReference type="Proteomes" id="UP000050827">
    <property type="component" value="Unassembled WGS sequence"/>
</dbReference>
<evidence type="ECO:0000256" key="1">
    <source>
        <dbReference type="SAM" id="SignalP"/>
    </source>
</evidence>
<gene>
    <name evidence="3" type="ORF">AAY42_10945</name>
</gene>
<dbReference type="OrthoDB" id="7567258at2"/>
<protein>
    <recommendedName>
        <fullName evidence="2">DUF6265 domain-containing protein</fullName>
    </recommendedName>
</protein>
<reference evidence="3 4" key="1">
    <citation type="submission" date="2015-04" db="EMBL/GenBank/DDBJ databases">
        <title>Complete genome of flavobacterium.</title>
        <authorList>
            <person name="Kwon Y.M."/>
            <person name="Kim S.-J."/>
        </authorList>
    </citation>
    <scope>NUCLEOTIDE SEQUENCE [LARGE SCALE GENOMIC DNA]</scope>
    <source>
        <strain evidence="3 4">DK169</strain>
    </source>
</reference>
<evidence type="ECO:0000259" key="2">
    <source>
        <dbReference type="Pfam" id="PF19780"/>
    </source>
</evidence>